<comment type="caution">
    <text evidence="1">The sequence shown here is derived from an EMBL/GenBank/DDBJ whole genome shotgun (WGS) entry which is preliminary data.</text>
</comment>
<evidence type="ECO:0000313" key="1">
    <source>
        <dbReference type="EMBL" id="ERT69718.1"/>
    </source>
</evidence>
<protein>
    <recommendedName>
        <fullName evidence="3">Glutaredoxin domain-containing protein</fullName>
    </recommendedName>
</protein>
<dbReference type="InterPro" id="IPR036249">
    <property type="entry name" value="Thioredoxin-like_sf"/>
</dbReference>
<proteinExistence type="predicted"/>
<dbReference type="Gene3D" id="3.40.30.10">
    <property type="entry name" value="Glutaredoxin"/>
    <property type="match status" value="1"/>
</dbReference>
<dbReference type="STRING" id="1319815.HMPREF0202_00410"/>
<reference evidence="1 2" key="1">
    <citation type="submission" date="2013-08" db="EMBL/GenBank/DDBJ databases">
        <authorList>
            <person name="Weinstock G."/>
            <person name="Sodergren E."/>
            <person name="Wylie T."/>
            <person name="Fulton L."/>
            <person name="Fulton R."/>
            <person name="Fronick C."/>
            <person name="O'Laughlin M."/>
            <person name="Godfrey J."/>
            <person name="Miner T."/>
            <person name="Herter B."/>
            <person name="Appelbaum E."/>
            <person name="Cordes M."/>
            <person name="Lek S."/>
            <person name="Wollam A."/>
            <person name="Pepin K.H."/>
            <person name="Palsikar V.B."/>
            <person name="Mitreva M."/>
            <person name="Wilson R.K."/>
        </authorList>
    </citation>
    <scope>NUCLEOTIDE SEQUENCE [LARGE SCALE GENOMIC DNA]</scope>
    <source>
        <strain evidence="1 2">ATCC BAA-474</strain>
    </source>
</reference>
<dbReference type="AlphaFoldDB" id="U7VG06"/>
<dbReference type="RefSeq" id="WP_023049958.1">
    <property type="nucleotide sequence ID" value="NZ_CP173065.2"/>
</dbReference>
<evidence type="ECO:0000313" key="2">
    <source>
        <dbReference type="Proteomes" id="UP000017081"/>
    </source>
</evidence>
<gene>
    <name evidence="1" type="ORF">HMPREF0202_00410</name>
</gene>
<dbReference type="SUPFAM" id="SSF52833">
    <property type="entry name" value="Thioredoxin-like"/>
    <property type="match status" value="1"/>
</dbReference>
<organism evidence="1 2">
    <name type="scientific">Cetobacterium somerae ATCC BAA-474</name>
    <dbReference type="NCBI Taxonomy" id="1319815"/>
    <lineage>
        <taxon>Bacteria</taxon>
        <taxon>Fusobacteriati</taxon>
        <taxon>Fusobacteriota</taxon>
        <taxon>Fusobacteriia</taxon>
        <taxon>Fusobacteriales</taxon>
        <taxon>Fusobacteriaceae</taxon>
        <taxon>Cetobacterium</taxon>
    </lineage>
</organism>
<evidence type="ECO:0008006" key="3">
    <source>
        <dbReference type="Google" id="ProtNLM"/>
    </source>
</evidence>
<sequence>MKKTLFVLKNCDSCDVVKSLFNNRHDLAIYDLTEAKDLAQKLNVTAAPTLVVEDWESVTNYVGIEKIKEYLSDEPTPNYPCVCSE</sequence>
<dbReference type="EMBL" id="AXZF01000015">
    <property type="protein sequence ID" value="ERT69718.1"/>
    <property type="molecule type" value="Genomic_DNA"/>
</dbReference>
<accession>U7VG06</accession>
<dbReference type="Proteomes" id="UP000017081">
    <property type="component" value="Unassembled WGS sequence"/>
</dbReference>
<name>U7VG06_9FUSO</name>
<keyword evidence="2" id="KW-1185">Reference proteome</keyword>
<dbReference type="HOGENOM" id="CLU_2506681_0_0_0"/>